<dbReference type="InterPro" id="IPR016181">
    <property type="entry name" value="Acyl_CoA_acyltransferase"/>
</dbReference>
<organism evidence="4 5">
    <name type="scientific">Populibacterium corticicola</name>
    <dbReference type="NCBI Taxonomy" id="1812826"/>
    <lineage>
        <taxon>Bacteria</taxon>
        <taxon>Bacillati</taxon>
        <taxon>Actinomycetota</taxon>
        <taxon>Actinomycetes</taxon>
        <taxon>Micrococcales</taxon>
        <taxon>Jonesiaceae</taxon>
        <taxon>Populibacterium</taxon>
    </lineage>
</organism>
<dbReference type="Proteomes" id="UP001597391">
    <property type="component" value="Unassembled WGS sequence"/>
</dbReference>
<dbReference type="RefSeq" id="WP_377464981.1">
    <property type="nucleotide sequence ID" value="NZ_JBHUOP010000001.1"/>
</dbReference>
<dbReference type="EMBL" id="JBHUOP010000001">
    <property type="protein sequence ID" value="MFD2839503.1"/>
    <property type="molecule type" value="Genomic_DNA"/>
</dbReference>
<evidence type="ECO:0000313" key="5">
    <source>
        <dbReference type="Proteomes" id="UP001597391"/>
    </source>
</evidence>
<dbReference type="Pfam" id="PF00583">
    <property type="entry name" value="Acetyltransf_1"/>
    <property type="match status" value="1"/>
</dbReference>
<evidence type="ECO:0000256" key="1">
    <source>
        <dbReference type="ARBA" id="ARBA00022679"/>
    </source>
</evidence>
<evidence type="ECO:0000259" key="3">
    <source>
        <dbReference type="PROSITE" id="PS51186"/>
    </source>
</evidence>
<feature type="domain" description="N-acetyltransferase" evidence="3">
    <location>
        <begin position="5"/>
        <end position="164"/>
    </location>
</feature>
<dbReference type="CDD" id="cd04301">
    <property type="entry name" value="NAT_SF"/>
    <property type="match status" value="1"/>
</dbReference>
<evidence type="ECO:0000313" key="4">
    <source>
        <dbReference type="EMBL" id="MFD2839503.1"/>
    </source>
</evidence>
<dbReference type="SUPFAM" id="SSF55729">
    <property type="entry name" value="Acyl-CoA N-acyltransferases (Nat)"/>
    <property type="match status" value="1"/>
</dbReference>
<dbReference type="EC" id="2.3.-.-" evidence="4"/>
<dbReference type="InterPro" id="IPR050832">
    <property type="entry name" value="Bact_Acetyltransf"/>
</dbReference>
<evidence type="ECO:0000256" key="2">
    <source>
        <dbReference type="ARBA" id="ARBA00023315"/>
    </source>
</evidence>
<proteinExistence type="predicted"/>
<reference evidence="5" key="1">
    <citation type="journal article" date="2019" name="Int. J. Syst. Evol. Microbiol.">
        <title>The Global Catalogue of Microorganisms (GCM) 10K type strain sequencing project: providing services to taxonomists for standard genome sequencing and annotation.</title>
        <authorList>
            <consortium name="The Broad Institute Genomics Platform"/>
            <consortium name="The Broad Institute Genome Sequencing Center for Infectious Disease"/>
            <person name="Wu L."/>
            <person name="Ma J."/>
        </authorList>
    </citation>
    <scope>NUCLEOTIDE SEQUENCE [LARGE SCALE GENOMIC DNA]</scope>
    <source>
        <strain evidence="5">KCTC 33576</strain>
    </source>
</reference>
<protein>
    <submittedName>
        <fullName evidence="4">GNAT family N-acetyltransferase</fullName>
        <ecNumber evidence="4">2.3.-.-</ecNumber>
    </submittedName>
</protein>
<dbReference type="GO" id="GO:0016746">
    <property type="term" value="F:acyltransferase activity"/>
    <property type="evidence" value="ECO:0007669"/>
    <property type="project" value="UniProtKB-KW"/>
</dbReference>
<dbReference type="InterPro" id="IPR000182">
    <property type="entry name" value="GNAT_dom"/>
</dbReference>
<keyword evidence="5" id="KW-1185">Reference proteome</keyword>
<keyword evidence="2 4" id="KW-0012">Acyltransferase</keyword>
<accession>A0ABW5XF86</accession>
<dbReference type="PROSITE" id="PS51186">
    <property type="entry name" value="GNAT"/>
    <property type="match status" value="1"/>
</dbReference>
<gene>
    <name evidence="4" type="ORF">ACFSYH_02855</name>
</gene>
<keyword evidence="1 4" id="KW-0808">Transferase</keyword>
<name>A0ABW5XF86_9MICO</name>
<sequence length="226" mass="24683">MLIHVDVRDVVPADLKEVAELCARARDESALGTQICVGESDRLERHLGVYAQLPEGHVLVAQIDDEIAGFALIRTVTPGPFVEVPTVYLEAIYVAEKARRRGVGHHLLNAVAHKAVETGAVEVYSLPLPGSRGLQRFLVRLGFAPAGAHRVVSVAALVRNVDSEFKRSKRRSGSRMLDDLIARRRRARIETNSGPLDLRAFQAAYAADRVAVDEQRQQPAQAAAGE</sequence>
<dbReference type="PANTHER" id="PTHR43877">
    <property type="entry name" value="AMINOALKYLPHOSPHONATE N-ACETYLTRANSFERASE-RELATED-RELATED"/>
    <property type="match status" value="1"/>
</dbReference>
<dbReference type="Gene3D" id="3.40.630.30">
    <property type="match status" value="1"/>
</dbReference>
<comment type="caution">
    <text evidence="4">The sequence shown here is derived from an EMBL/GenBank/DDBJ whole genome shotgun (WGS) entry which is preliminary data.</text>
</comment>